<evidence type="ECO:0000256" key="6">
    <source>
        <dbReference type="ARBA" id="ARBA00022801"/>
    </source>
</evidence>
<dbReference type="Gene3D" id="2.60.40.1180">
    <property type="entry name" value="Golgi alpha-mannosidase II"/>
    <property type="match status" value="1"/>
</dbReference>
<dbReference type="PANTHER" id="PTHR43576:SF3">
    <property type="entry name" value="ALPHA-L-ARABINOFURANOSIDASE C"/>
    <property type="match status" value="1"/>
</dbReference>
<evidence type="ECO:0000256" key="8">
    <source>
        <dbReference type="ARBA" id="ARBA00023295"/>
    </source>
</evidence>
<evidence type="ECO:0000313" key="11">
    <source>
        <dbReference type="Proteomes" id="UP000260812"/>
    </source>
</evidence>
<dbReference type="GeneID" id="97988592"/>
<dbReference type="Pfam" id="PF06964">
    <property type="entry name" value="Alpha-L-AF_C"/>
    <property type="match status" value="1"/>
</dbReference>
<evidence type="ECO:0000256" key="1">
    <source>
        <dbReference type="ARBA" id="ARBA00001462"/>
    </source>
</evidence>
<evidence type="ECO:0000313" key="10">
    <source>
        <dbReference type="EMBL" id="RGE58261.1"/>
    </source>
</evidence>
<evidence type="ECO:0000256" key="5">
    <source>
        <dbReference type="ARBA" id="ARBA00012670"/>
    </source>
</evidence>
<dbReference type="AlphaFoldDB" id="A0A3E3I1A1"/>
<comment type="catalytic activity">
    <reaction evidence="1">
        <text>Hydrolysis of terminal non-reducing alpha-L-arabinofuranoside residues in alpha-L-arabinosides.</text>
        <dbReference type="EC" id="3.2.1.55"/>
    </reaction>
</comment>
<comment type="pathway">
    <text evidence="2">Glycan metabolism.</text>
</comment>
<dbReference type="EC" id="3.2.1.55" evidence="5"/>
<evidence type="ECO:0000256" key="7">
    <source>
        <dbReference type="ARBA" id="ARBA00023277"/>
    </source>
</evidence>
<dbReference type="EMBL" id="QVLV01000012">
    <property type="protein sequence ID" value="RGE58261.1"/>
    <property type="molecule type" value="Genomic_DNA"/>
</dbReference>
<organism evidence="10 11">
    <name type="scientific">Eisenbergiella massiliensis</name>
    <dbReference type="NCBI Taxonomy" id="1720294"/>
    <lineage>
        <taxon>Bacteria</taxon>
        <taxon>Bacillati</taxon>
        <taxon>Bacillota</taxon>
        <taxon>Clostridia</taxon>
        <taxon>Lachnospirales</taxon>
        <taxon>Lachnospiraceae</taxon>
        <taxon>Eisenbergiella</taxon>
    </lineage>
</organism>
<dbReference type="Gene3D" id="3.20.20.80">
    <property type="entry name" value="Glycosidases"/>
    <property type="match status" value="1"/>
</dbReference>
<dbReference type="Proteomes" id="UP000260812">
    <property type="component" value="Unassembled WGS sequence"/>
</dbReference>
<keyword evidence="7" id="KW-0119">Carbohydrate metabolism</keyword>
<dbReference type="GO" id="GO:0046556">
    <property type="term" value="F:alpha-L-arabinofuranosidase activity"/>
    <property type="evidence" value="ECO:0007669"/>
    <property type="project" value="UniProtKB-EC"/>
</dbReference>
<dbReference type="PANTHER" id="PTHR43576">
    <property type="entry name" value="ALPHA-L-ARABINOFURANOSIDASE C-RELATED"/>
    <property type="match status" value="1"/>
</dbReference>
<dbReference type="Pfam" id="PF22848">
    <property type="entry name" value="ASD1_dom"/>
    <property type="match status" value="1"/>
</dbReference>
<feature type="domain" description="Alpha-L-arabinofuranosidase C-terminal" evidence="9">
    <location>
        <begin position="293"/>
        <end position="521"/>
    </location>
</feature>
<reference evidence="10" key="1">
    <citation type="submission" date="2018-08" db="EMBL/GenBank/DDBJ databases">
        <title>A genome reference for cultivated species of the human gut microbiota.</title>
        <authorList>
            <person name="Zou Y."/>
            <person name="Xue W."/>
            <person name="Luo G."/>
        </authorList>
    </citation>
    <scope>NUCLEOTIDE SEQUENCE [LARGE SCALE GENOMIC DNA]</scope>
    <source>
        <strain evidence="10">TF05-5AC</strain>
    </source>
</reference>
<name>A0A3E3I1A1_9FIRM</name>
<dbReference type="GO" id="GO:0046373">
    <property type="term" value="P:L-arabinose metabolic process"/>
    <property type="evidence" value="ECO:0007669"/>
    <property type="project" value="InterPro"/>
</dbReference>
<accession>A0A3E3I1A1</accession>
<dbReference type="InterPro" id="IPR017853">
    <property type="entry name" value="GH"/>
</dbReference>
<evidence type="ECO:0000256" key="4">
    <source>
        <dbReference type="ARBA" id="ARBA00011165"/>
    </source>
</evidence>
<comment type="similarity">
    <text evidence="3">Belongs to the glycosyl hydrolase 51 family.</text>
</comment>
<gene>
    <name evidence="10" type="ORF">DXC51_17370</name>
</gene>
<dbReference type="InterPro" id="IPR010720">
    <property type="entry name" value="Alpha-L-AF_C"/>
</dbReference>
<keyword evidence="11" id="KW-1185">Reference proteome</keyword>
<dbReference type="InterPro" id="IPR055235">
    <property type="entry name" value="ASD1_cat"/>
</dbReference>
<evidence type="ECO:0000259" key="9">
    <source>
        <dbReference type="SMART" id="SM00813"/>
    </source>
</evidence>
<protein>
    <recommendedName>
        <fullName evidence="5">non-reducing end alpha-L-arabinofuranosidase</fullName>
        <ecNumber evidence="5">3.2.1.55</ecNumber>
    </recommendedName>
</protein>
<evidence type="ECO:0000256" key="3">
    <source>
        <dbReference type="ARBA" id="ARBA00007186"/>
    </source>
</evidence>
<dbReference type="RefSeq" id="WP_117545030.1">
    <property type="nucleotide sequence ID" value="NZ_JBKUNB010000030.1"/>
</dbReference>
<dbReference type="InterPro" id="IPR013780">
    <property type="entry name" value="Glyco_hydro_b"/>
</dbReference>
<evidence type="ECO:0000256" key="2">
    <source>
        <dbReference type="ARBA" id="ARBA00004881"/>
    </source>
</evidence>
<keyword evidence="8" id="KW-0326">Glycosidase</keyword>
<comment type="subunit">
    <text evidence="4">Homohexamer; trimer of dimers.</text>
</comment>
<dbReference type="SMART" id="SM00813">
    <property type="entry name" value="Alpha-L-AF_C"/>
    <property type="match status" value="1"/>
</dbReference>
<sequence>MQKAKITIHPDYRIGEIDRRLFGAFLEPIGSWIYGSIWNPRHPLADDMGFRRDILEMTKELGIPAIRMPGGNFTSGWEWKDSIGPKEERRTHLDLAWRQYETNEIGHDEYLEWARRVNTEPLYTLNMGTGSIEDALHCVEYTNHEGGTYWSDLRRKNGYEKPHKVKTWCLGNEMDGPWQIRSWEKDPRGYGIKVHEASKVVKWIDPECETIVAGSSTPNNRTYPDWDLQVLGECYESVDYLSLHYYHTAPEGNIGALMNASSVFEDFINTEIAACDVMQAHFRSPKKMMISFDEYGCNVSPQRPTTVGRFGAVDRSTYPEFSTHISRPFRYNDPDRPEAAEPGCYLNSLALTSVLMTLMRHADRVKIGCMTCGLFVIGHDEEHVWKQAGYHMFEPFIKYASGVSLRPAVEAPVYSVEGYNLNDFNQTPAYENVPYIEACASFDEKKGSAAIFLINRSWEEELEVELDISSFTGYSPSGHTVLAPEDPYAYNTYEEQPVKPFEAVDDRWENGKFILKAPKLSFHVIQLTK</sequence>
<comment type="caution">
    <text evidence="10">The sequence shown here is derived from an EMBL/GenBank/DDBJ whole genome shotgun (WGS) entry which is preliminary data.</text>
</comment>
<dbReference type="GO" id="GO:0000272">
    <property type="term" value="P:polysaccharide catabolic process"/>
    <property type="evidence" value="ECO:0007669"/>
    <property type="project" value="TreeGrafter"/>
</dbReference>
<dbReference type="SUPFAM" id="SSF51011">
    <property type="entry name" value="Glycosyl hydrolase domain"/>
    <property type="match status" value="1"/>
</dbReference>
<dbReference type="SUPFAM" id="SSF51445">
    <property type="entry name" value="(Trans)glycosidases"/>
    <property type="match status" value="1"/>
</dbReference>
<proteinExistence type="inferred from homology"/>
<keyword evidence="6" id="KW-0378">Hydrolase</keyword>